<name>A0A2R4M5D1_9RHOB</name>
<keyword evidence="1" id="KW-0436">Ligase</keyword>
<comment type="similarity">
    <text evidence="2 3">Belongs to the glutamine synthetase family.</text>
</comment>
<feature type="domain" description="GS catalytic" evidence="4">
    <location>
        <begin position="105"/>
        <end position="440"/>
    </location>
</feature>
<evidence type="ECO:0000313" key="5">
    <source>
        <dbReference type="EMBL" id="AVW92373.1"/>
    </source>
</evidence>
<dbReference type="InterPro" id="IPR008146">
    <property type="entry name" value="Gln_synth_cat_dom"/>
</dbReference>
<evidence type="ECO:0000256" key="2">
    <source>
        <dbReference type="PROSITE-ProRule" id="PRU01331"/>
    </source>
</evidence>
<dbReference type="OrthoDB" id="9807095at2"/>
<organism evidence="5 6">
    <name type="scientific">Celeribacter baekdonensis</name>
    <dbReference type="NCBI Taxonomy" id="875171"/>
    <lineage>
        <taxon>Bacteria</taxon>
        <taxon>Pseudomonadati</taxon>
        <taxon>Pseudomonadota</taxon>
        <taxon>Alphaproteobacteria</taxon>
        <taxon>Rhodobacterales</taxon>
        <taxon>Roseobacteraceae</taxon>
        <taxon>Celeribacter</taxon>
    </lineage>
</organism>
<reference evidence="5 6" key="1">
    <citation type="submission" date="2018-03" db="EMBL/GenBank/DDBJ databases">
        <title>The Complete Genome of Celeribacter baekdonensis strain LH4, a Thiosulfate-Oxidizing Alphaproteobacterium Isolated from Gulf of Mexico Continental Slope Sediments.</title>
        <authorList>
            <person name="Flood B.E."/>
            <person name="Bailey J.V."/>
            <person name="Leprich D."/>
        </authorList>
    </citation>
    <scope>NUCLEOTIDE SEQUENCE [LARGE SCALE GENOMIC DNA]</scope>
    <source>
        <strain evidence="5 6">LH4</strain>
    </source>
</reference>
<dbReference type="PROSITE" id="PS51987">
    <property type="entry name" value="GS_CATALYTIC"/>
    <property type="match status" value="1"/>
</dbReference>
<dbReference type="AlphaFoldDB" id="A0A2R4M5D1"/>
<gene>
    <name evidence="5" type="ORF">DA792_15790</name>
</gene>
<evidence type="ECO:0000256" key="3">
    <source>
        <dbReference type="RuleBase" id="RU000384"/>
    </source>
</evidence>
<dbReference type="EMBL" id="CP028475">
    <property type="protein sequence ID" value="AVW92373.1"/>
    <property type="molecule type" value="Genomic_DNA"/>
</dbReference>
<dbReference type="PANTHER" id="PTHR43785:SF12">
    <property type="entry name" value="TYPE-1 GLUTAMINE SYNTHETASE 2"/>
    <property type="match status" value="1"/>
</dbReference>
<evidence type="ECO:0000259" key="4">
    <source>
        <dbReference type="PROSITE" id="PS51987"/>
    </source>
</evidence>
<dbReference type="SMART" id="SM01230">
    <property type="entry name" value="Gln-synt_C"/>
    <property type="match status" value="1"/>
</dbReference>
<dbReference type="PANTHER" id="PTHR43785">
    <property type="entry name" value="GAMMA-GLUTAMYLPUTRESCINE SYNTHETASE"/>
    <property type="match status" value="1"/>
</dbReference>
<evidence type="ECO:0000313" key="6">
    <source>
        <dbReference type="Proteomes" id="UP000241447"/>
    </source>
</evidence>
<dbReference type="SUPFAM" id="SSF55931">
    <property type="entry name" value="Glutamine synthetase/guanido kinase"/>
    <property type="match status" value="1"/>
</dbReference>
<protein>
    <submittedName>
        <fullName evidence="5">Glutamine synthetase</fullName>
    </submittedName>
</protein>
<dbReference type="Proteomes" id="UP000241447">
    <property type="component" value="Chromosome"/>
</dbReference>
<dbReference type="Pfam" id="PF00120">
    <property type="entry name" value="Gln-synt_C"/>
    <property type="match status" value="1"/>
</dbReference>
<sequence>MRDLSALKAKLDEHQAEVVHVGQFDTASIFRERRLRKDQFLEWAEDPRFSNTLAYWDSGDDLFAGTTYGTAPQAIDLSSLRPYPAEPGAVAIIAEMEGEAKELMPRQVLRRQLERAEAMGYLVKGAFEFEVILLDETDLSVRDSGFRHLKPFAPDNKCWSGTTAATHAALIADMEAEILGYGVNLFGLGVELGPGCLETTLGAEFGLKAADDAAFLRLAVRSFARRKGLTASFMPFLGAGYPGLGGHLSVSLHDKVSGENKFSAPDGTTSPLAQTFIAGMMEVVPECYALCTSSVNAYRRLAPGSWAPKAVTWQDYTFTTSVRSVPSAGEHARLEFRSPPADCNTYLTMALMLAAGLDGIERDLPHRPATQAGGPDDVPAGCARFPRDLYEAASRLEHSENGRRLFGDAFVDNFALACKAEDSALRKSVPDEERRRYLEA</sequence>
<dbReference type="GO" id="GO:0004356">
    <property type="term" value="F:glutamine synthetase activity"/>
    <property type="evidence" value="ECO:0007669"/>
    <property type="project" value="InterPro"/>
</dbReference>
<proteinExistence type="inferred from homology"/>
<evidence type="ECO:0000256" key="1">
    <source>
        <dbReference type="ARBA" id="ARBA00022598"/>
    </source>
</evidence>
<dbReference type="Gene3D" id="3.30.590.10">
    <property type="entry name" value="Glutamine synthetase/guanido kinase, catalytic domain"/>
    <property type="match status" value="1"/>
</dbReference>
<dbReference type="InterPro" id="IPR014746">
    <property type="entry name" value="Gln_synth/guanido_kin_cat_dom"/>
</dbReference>
<dbReference type="KEGG" id="cbak:DA792_15790"/>
<accession>A0A2R4M5D1</accession>
<dbReference type="RefSeq" id="WP_107720971.1">
    <property type="nucleotide sequence ID" value="NZ_CP028475.1"/>
</dbReference>